<keyword evidence="4 6" id="KW-1133">Transmembrane helix</keyword>
<keyword evidence="5 6" id="KW-0472">Membrane</keyword>
<feature type="transmembrane region" description="Helical" evidence="6">
    <location>
        <begin position="377"/>
        <end position="401"/>
    </location>
</feature>
<proteinExistence type="predicted"/>
<dbReference type="Pfam" id="PF07690">
    <property type="entry name" value="MFS_1"/>
    <property type="match status" value="1"/>
</dbReference>
<evidence type="ECO:0000259" key="7">
    <source>
        <dbReference type="PROSITE" id="PS50850"/>
    </source>
</evidence>
<feature type="transmembrane region" description="Helical" evidence="6">
    <location>
        <begin position="318"/>
        <end position="337"/>
    </location>
</feature>
<evidence type="ECO:0000313" key="8">
    <source>
        <dbReference type="EMBL" id="PCI91859.1"/>
    </source>
</evidence>
<dbReference type="SUPFAM" id="SSF103473">
    <property type="entry name" value="MFS general substrate transporter"/>
    <property type="match status" value="1"/>
</dbReference>
<reference evidence="9" key="1">
    <citation type="submission" date="2017-08" db="EMBL/GenBank/DDBJ databases">
        <title>A dynamic microbial community with high functional redundancy inhabits the cold, oxic subseafloor aquifer.</title>
        <authorList>
            <person name="Tully B.J."/>
            <person name="Wheat C.G."/>
            <person name="Glazer B.T."/>
            <person name="Huber J.A."/>
        </authorList>
    </citation>
    <scope>NUCLEOTIDE SEQUENCE [LARGE SCALE GENOMIC DNA]</scope>
</reference>
<feature type="transmembrane region" description="Helical" evidence="6">
    <location>
        <begin position="73"/>
        <end position="96"/>
    </location>
</feature>
<feature type="transmembrane region" description="Helical" evidence="6">
    <location>
        <begin position="253"/>
        <end position="274"/>
    </location>
</feature>
<feature type="domain" description="Major facilitator superfamily (MFS) profile" evidence="7">
    <location>
        <begin position="31"/>
        <end position="429"/>
    </location>
</feature>
<feature type="transmembrane region" description="Helical" evidence="6">
    <location>
        <begin position="108"/>
        <end position="129"/>
    </location>
</feature>
<dbReference type="EMBL" id="NVUU01000123">
    <property type="protein sequence ID" value="PCI91859.1"/>
    <property type="molecule type" value="Genomic_DNA"/>
</dbReference>
<dbReference type="Proteomes" id="UP000217838">
    <property type="component" value="Unassembled WGS sequence"/>
</dbReference>
<evidence type="ECO:0000256" key="1">
    <source>
        <dbReference type="ARBA" id="ARBA00004651"/>
    </source>
</evidence>
<comment type="subcellular location">
    <subcellularLocation>
        <location evidence="1">Cell membrane</location>
        <topology evidence="1">Multi-pass membrane protein</topology>
    </subcellularLocation>
</comment>
<name>A0A2A4YBP3_UNCAE</name>
<evidence type="ECO:0000256" key="3">
    <source>
        <dbReference type="ARBA" id="ARBA00022692"/>
    </source>
</evidence>
<evidence type="ECO:0000256" key="4">
    <source>
        <dbReference type="ARBA" id="ARBA00022989"/>
    </source>
</evidence>
<gene>
    <name evidence="8" type="ORF">COB11_08065</name>
</gene>
<dbReference type="PROSITE" id="PS50850">
    <property type="entry name" value="MFS"/>
    <property type="match status" value="1"/>
</dbReference>
<feature type="transmembrane region" description="Helical" evidence="6">
    <location>
        <begin position="173"/>
        <end position="192"/>
    </location>
</feature>
<feature type="transmembrane region" description="Helical" evidence="6">
    <location>
        <begin position="141"/>
        <end position="161"/>
    </location>
</feature>
<feature type="transmembrane region" description="Helical" evidence="6">
    <location>
        <begin position="204"/>
        <end position="224"/>
    </location>
</feature>
<evidence type="ECO:0000256" key="2">
    <source>
        <dbReference type="ARBA" id="ARBA00022475"/>
    </source>
</evidence>
<dbReference type="AlphaFoldDB" id="A0A2A4YBP3"/>
<feature type="transmembrane region" description="Helical" evidence="6">
    <location>
        <begin position="407"/>
        <end position="424"/>
    </location>
</feature>
<sequence>MQKTLFLIRMQLRLTYRVSMLSSICACRKRSYFSVLFIFFLNNYSLAVIYPIFTGLILDPSHGMLPTLYSVQARLPLLGLAMGAFPLFMILGAFCLPKLARKFSNYSTLIVTIIGIIIGFCITALGVYLKLYVVLVLGRVVAGFCAGNISICQNIFTSLFIKSESRSRNFATLGGIAGISFIIAILVGGVFSDKSVCRAFSEPIPFFITSVLYLATLIFFSLCYKENYKRREHEQHKRSSHLISPLLKRKTNVLNYLIFFFLILGWFPTIQFFATDFIERFHGNKLGITKVLSTAGILWFVGMSLVSKRIIKCFCDTSTLKIFIFLISTCLILSAVFNQLGVFLVAFLGCVLFASIAWSICLHMISTEADTDLQGRVLGINQFIITLSMMIGPILVGFIGRFEVRDIYIINSCSTIISFFILSFKRRKQIF</sequence>
<dbReference type="PANTHER" id="PTHR43124">
    <property type="entry name" value="PURINE EFFLUX PUMP PBUE"/>
    <property type="match status" value="1"/>
</dbReference>
<dbReference type="GO" id="GO:0005886">
    <property type="term" value="C:plasma membrane"/>
    <property type="evidence" value="ECO:0007669"/>
    <property type="project" value="UniProtKB-SubCell"/>
</dbReference>
<feature type="transmembrane region" description="Helical" evidence="6">
    <location>
        <begin position="32"/>
        <end position="53"/>
    </location>
</feature>
<dbReference type="InterPro" id="IPR036259">
    <property type="entry name" value="MFS_trans_sf"/>
</dbReference>
<keyword evidence="2" id="KW-1003">Cell membrane</keyword>
<dbReference type="PANTHER" id="PTHR43124:SF3">
    <property type="entry name" value="CHLORAMPHENICOL EFFLUX PUMP RV0191"/>
    <property type="match status" value="1"/>
</dbReference>
<dbReference type="GO" id="GO:0022857">
    <property type="term" value="F:transmembrane transporter activity"/>
    <property type="evidence" value="ECO:0007669"/>
    <property type="project" value="InterPro"/>
</dbReference>
<evidence type="ECO:0000256" key="5">
    <source>
        <dbReference type="ARBA" id="ARBA00023136"/>
    </source>
</evidence>
<dbReference type="InterPro" id="IPR011701">
    <property type="entry name" value="MFS"/>
</dbReference>
<accession>A0A2A4YBP3</accession>
<comment type="caution">
    <text evidence="8">The sequence shown here is derived from an EMBL/GenBank/DDBJ whole genome shotgun (WGS) entry which is preliminary data.</text>
</comment>
<feature type="transmembrane region" description="Helical" evidence="6">
    <location>
        <begin position="286"/>
        <end position="306"/>
    </location>
</feature>
<dbReference type="Gene3D" id="1.20.1250.20">
    <property type="entry name" value="MFS general substrate transporter like domains"/>
    <property type="match status" value="1"/>
</dbReference>
<evidence type="ECO:0000256" key="6">
    <source>
        <dbReference type="SAM" id="Phobius"/>
    </source>
</evidence>
<dbReference type="InterPro" id="IPR050189">
    <property type="entry name" value="MFS_Efflux_Transporters"/>
</dbReference>
<evidence type="ECO:0000313" key="9">
    <source>
        <dbReference type="Proteomes" id="UP000217838"/>
    </source>
</evidence>
<dbReference type="InterPro" id="IPR020846">
    <property type="entry name" value="MFS_dom"/>
</dbReference>
<protein>
    <recommendedName>
        <fullName evidence="7">Major facilitator superfamily (MFS) profile domain-containing protein</fullName>
    </recommendedName>
</protein>
<feature type="transmembrane region" description="Helical" evidence="6">
    <location>
        <begin position="343"/>
        <end position="365"/>
    </location>
</feature>
<keyword evidence="3 6" id="KW-0812">Transmembrane</keyword>
<organism evidence="8 9">
    <name type="scientific">Aerophobetes bacterium</name>
    <dbReference type="NCBI Taxonomy" id="2030807"/>
    <lineage>
        <taxon>Bacteria</taxon>
        <taxon>Candidatus Aerophobota</taxon>
    </lineage>
</organism>